<dbReference type="EMBL" id="CP001769">
    <property type="protein sequence ID" value="ADB42082.1"/>
    <property type="molecule type" value="Genomic_DNA"/>
</dbReference>
<dbReference type="PROSITE" id="PS51450">
    <property type="entry name" value="LRR"/>
    <property type="match status" value="1"/>
</dbReference>
<proteinExistence type="predicted"/>
<dbReference type="Proteomes" id="UP000002028">
    <property type="component" value="Chromosome"/>
</dbReference>
<reference evidence="3 4" key="1">
    <citation type="journal article" date="2010" name="Stand. Genomic Sci.">
        <title>Complete genome sequence of Spirosoma linguale type strain (1).</title>
        <authorList>
            <person name="Lail K."/>
            <person name="Sikorski J."/>
            <person name="Saunders E."/>
            <person name="Lapidus A."/>
            <person name="Glavina Del Rio T."/>
            <person name="Copeland A."/>
            <person name="Tice H."/>
            <person name="Cheng J.-F."/>
            <person name="Lucas S."/>
            <person name="Nolan M."/>
            <person name="Bruce D."/>
            <person name="Goodwin L."/>
            <person name="Pitluck S."/>
            <person name="Ivanova N."/>
            <person name="Mavromatis K."/>
            <person name="Ovchinnikova G."/>
            <person name="Pati A."/>
            <person name="Chen A."/>
            <person name="Palaniappan K."/>
            <person name="Land M."/>
            <person name="Hauser L."/>
            <person name="Chang Y.-J."/>
            <person name="Jeffries C.D."/>
            <person name="Chain P."/>
            <person name="Brettin T."/>
            <person name="Detter J.C."/>
            <person name="Schuetze A."/>
            <person name="Rohde M."/>
            <person name="Tindall B.J."/>
            <person name="Goeker M."/>
            <person name="Bristow J."/>
            <person name="Eisen J.A."/>
            <person name="Markowitz V."/>
            <person name="Hugenholtz P."/>
            <person name="Kyrpides N.C."/>
            <person name="Klenk H.-P."/>
            <person name="Chen F."/>
        </authorList>
    </citation>
    <scope>NUCLEOTIDE SEQUENCE [LARGE SCALE GENOMIC DNA]</scope>
    <source>
        <strain evidence="4">ATCC 33905 / DSM 74 / LMG 10896 / Claus 1</strain>
    </source>
</reference>
<dbReference type="InterPro" id="IPR001611">
    <property type="entry name" value="Leu-rich_rpt"/>
</dbReference>
<dbReference type="SUPFAM" id="SSF52075">
    <property type="entry name" value="Outer arm dynein light chain 1"/>
    <property type="match status" value="1"/>
</dbReference>
<evidence type="ECO:0000313" key="4">
    <source>
        <dbReference type="Proteomes" id="UP000002028"/>
    </source>
</evidence>
<dbReference type="RefSeq" id="WP_012930570.1">
    <property type="nucleotide sequence ID" value="NC_013730.1"/>
</dbReference>
<dbReference type="PANTHER" id="PTHR46652:SF8">
    <property type="entry name" value="LEUCINE RICH REPEAT CONTAINING 23"/>
    <property type="match status" value="1"/>
</dbReference>
<dbReference type="PANTHER" id="PTHR46652">
    <property type="entry name" value="LEUCINE-RICH REPEAT AND IQ DOMAIN-CONTAINING PROTEIN 1-RELATED"/>
    <property type="match status" value="1"/>
</dbReference>
<evidence type="ECO:0008006" key="5">
    <source>
        <dbReference type="Google" id="ProtNLM"/>
    </source>
</evidence>
<dbReference type="AlphaFoldDB" id="D2QTF0"/>
<evidence type="ECO:0000313" key="3">
    <source>
        <dbReference type="EMBL" id="ADB42082.1"/>
    </source>
</evidence>
<dbReference type="InterPro" id="IPR050836">
    <property type="entry name" value="SDS22/Internalin_LRR"/>
</dbReference>
<gene>
    <name evidence="3" type="ordered locus">Slin_6120</name>
</gene>
<sequence length="211" mass="23949">MNMQSLAEAPKSCPSTADTPAKRYTWWLSLQPQWRAAFSMVFLNHTNHPTDTELINLWETPALRFVGPKAPYPNMNFELDNCSGLAGMSNLQILVLTNHRIEAIDEVATMPQLKSLFVNNNALKTLNGIEKLTSLEQVYAHINKLETLAPLQILTNLREVYVSFNELTDLNGITKKHTKALKAFYCLPNATLPDREVIRVEQRVGIRCQRL</sequence>
<accession>D2QTF0</accession>
<keyword evidence="4" id="KW-1185">Reference proteome</keyword>
<name>D2QTF0_SPILD</name>
<dbReference type="KEGG" id="sli:Slin_6120"/>
<evidence type="ECO:0000256" key="2">
    <source>
        <dbReference type="ARBA" id="ARBA00022737"/>
    </source>
</evidence>
<dbReference type="eggNOG" id="COG4886">
    <property type="taxonomic scope" value="Bacteria"/>
</dbReference>
<dbReference type="Gene3D" id="3.80.10.10">
    <property type="entry name" value="Ribonuclease Inhibitor"/>
    <property type="match status" value="1"/>
</dbReference>
<organism evidence="3 4">
    <name type="scientific">Spirosoma linguale (strain ATCC 33905 / DSM 74 / LMG 10896 / Claus 1)</name>
    <dbReference type="NCBI Taxonomy" id="504472"/>
    <lineage>
        <taxon>Bacteria</taxon>
        <taxon>Pseudomonadati</taxon>
        <taxon>Bacteroidota</taxon>
        <taxon>Cytophagia</taxon>
        <taxon>Cytophagales</taxon>
        <taxon>Cytophagaceae</taxon>
        <taxon>Spirosoma</taxon>
    </lineage>
</organism>
<keyword evidence="1" id="KW-0433">Leucine-rich repeat</keyword>
<keyword evidence="2" id="KW-0677">Repeat</keyword>
<dbReference type="STRING" id="504472.Slin_6120"/>
<evidence type="ECO:0000256" key="1">
    <source>
        <dbReference type="ARBA" id="ARBA00022614"/>
    </source>
</evidence>
<dbReference type="HOGENOM" id="CLU_1304229_0_0_10"/>
<protein>
    <recommendedName>
        <fullName evidence="5">Leucine-rich repeat domain-containing protein</fullName>
    </recommendedName>
</protein>
<dbReference type="InterPro" id="IPR032675">
    <property type="entry name" value="LRR_dom_sf"/>
</dbReference>